<reference evidence="14" key="1">
    <citation type="journal article" date="2013" name="Genetics">
        <title>The draft genome and transcriptome of Panagrellus redivivus are shaped by the harsh demands of a free-living lifestyle.</title>
        <authorList>
            <person name="Srinivasan J."/>
            <person name="Dillman A.R."/>
            <person name="Macchietto M.G."/>
            <person name="Heikkinen L."/>
            <person name="Lakso M."/>
            <person name="Fracchia K.M."/>
            <person name="Antoshechkin I."/>
            <person name="Mortazavi A."/>
            <person name="Wong G."/>
            <person name="Sternberg P.W."/>
        </authorList>
    </citation>
    <scope>NUCLEOTIDE SEQUENCE [LARGE SCALE GENOMIC DNA]</scope>
    <source>
        <strain evidence="14">MT8872</strain>
    </source>
</reference>
<dbReference type="GO" id="GO:0005789">
    <property type="term" value="C:endoplasmic reticulum membrane"/>
    <property type="evidence" value="ECO:0007669"/>
    <property type="project" value="UniProtKB-SubCell"/>
</dbReference>
<evidence type="ECO:0000313" key="14">
    <source>
        <dbReference type="Proteomes" id="UP000492821"/>
    </source>
</evidence>
<comment type="similarity">
    <text evidence="3 11">Belongs to the TRAP-beta family.</text>
</comment>
<feature type="chain" id="PRO_5028983951" description="Translocon-associated protein subunit beta" evidence="13">
    <location>
        <begin position="16"/>
        <end position="195"/>
    </location>
</feature>
<evidence type="ECO:0000256" key="8">
    <source>
        <dbReference type="ARBA" id="ARBA00022989"/>
    </source>
</evidence>
<keyword evidence="7 11" id="KW-0256">Endoplasmic reticulum</keyword>
<keyword evidence="5 12" id="KW-0812">Transmembrane</keyword>
<reference evidence="15" key="2">
    <citation type="submission" date="2020-10" db="UniProtKB">
        <authorList>
            <consortium name="WormBaseParasite"/>
        </authorList>
    </citation>
    <scope>IDENTIFICATION</scope>
</reference>
<keyword evidence="10" id="KW-0325">Glycoprotein</keyword>
<comment type="subcellular location">
    <subcellularLocation>
        <location evidence="2">Endoplasmic reticulum membrane</location>
        <topology evidence="2">Single-pass type I membrane protein</topology>
    </subcellularLocation>
</comment>
<keyword evidence="9 11" id="KW-0472">Membrane</keyword>
<dbReference type="Pfam" id="PF05753">
    <property type="entry name" value="TRAP_beta"/>
    <property type="match status" value="1"/>
</dbReference>
<proteinExistence type="inferred from homology"/>
<evidence type="ECO:0000256" key="6">
    <source>
        <dbReference type="ARBA" id="ARBA00022729"/>
    </source>
</evidence>
<dbReference type="PIRSF" id="PIRSF016400">
    <property type="entry name" value="TRAP_beta"/>
    <property type="match status" value="1"/>
</dbReference>
<evidence type="ECO:0000256" key="1">
    <source>
        <dbReference type="ARBA" id="ARBA00002838"/>
    </source>
</evidence>
<feature type="transmembrane region" description="Helical" evidence="12">
    <location>
        <begin position="157"/>
        <end position="178"/>
    </location>
</feature>
<evidence type="ECO:0000256" key="9">
    <source>
        <dbReference type="ARBA" id="ARBA00023136"/>
    </source>
</evidence>
<organism evidence="14 15">
    <name type="scientific">Panagrellus redivivus</name>
    <name type="common">Microworm</name>
    <dbReference type="NCBI Taxonomy" id="6233"/>
    <lineage>
        <taxon>Eukaryota</taxon>
        <taxon>Metazoa</taxon>
        <taxon>Ecdysozoa</taxon>
        <taxon>Nematoda</taxon>
        <taxon>Chromadorea</taxon>
        <taxon>Rhabditida</taxon>
        <taxon>Tylenchina</taxon>
        <taxon>Panagrolaimomorpha</taxon>
        <taxon>Panagrolaimoidea</taxon>
        <taxon>Panagrolaimidae</taxon>
        <taxon>Panagrellus</taxon>
    </lineage>
</organism>
<evidence type="ECO:0000256" key="12">
    <source>
        <dbReference type="SAM" id="Phobius"/>
    </source>
</evidence>
<name>A0A7E4UQN0_PANRE</name>
<dbReference type="PANTHER" id="PTHR12861">
    <property type="entry name" value="TRANSLOCON-ASSOCIATED PROTEIN, BETA SUBUNIT PRECURSOR TRAP-BETA SIGNAL SEQUENCE RECEPTOR BETA SUBUNIT"/>
    <property type="match status" value="1"/>
</dbReference>
<evidence type="ECO:0000256" key="7">
    <source>
        <dbReference type="ARBA" id="ARBA00022824"/>
    </source>
</evidence>
<keyword evidence="6 13" id="KW-0732">Signal</keyword>
<feature type="signal peptide" evidence="13">
    <location>
        <begin position="1"/>
        <end position="15"/>
    </location>
</feature>
<evidence type="ECO:0000256" key="2">
    <source>
        <dbReference type="ARBA" id="ARBA00004115"/>
    </source>
</evidence>
<comment type="subunit">
    <text evidence="11">Heterotetramer of TRAP-alpha, TRAP-beta, TRAP-delta and TRAP-gamma.</text>
</comment>
<dbReference type="PANTHER" id="PTHR12861:SF3">
    <property type="entry name" value="TRANSLOCON-ASSOCIATED PROTEIN SUBUNIT BETA"/>
    <property type="match status" value="1"/>
</dbReference>
<protein>
    <recommendedName>
        <fullName evidence="4 11">Translocon-associated protein subunit beta</fullName>
        <shortName evidence="11">TRAP-beta</shortName>
    </recommendedName>
    <alternativeName>
        <fullName evidence="11">Signal sequence receptor subunit beta</fullName>
    </alternativeName>
</protein>
<comment type="function">
    <text evidence="1 11">TRAP proteins are part of a complex whose function is to bind calcium to the ER membrane and thereby regulate the retention of ER resident proteins.</text>
</comment>
<keyword evidence="8 12" id="KW-1133">Transmembrane helix</keyword>
<sequence>MKFVLLSALLCVVFAEETELDSKPALNSARILASKHSLSQYAVESLDYVIQYDLYNIGDQPARQVVLDDRNSFPTQSFEVVKGLLQVKWDRIPAGENVTHSVVVRPRNYGVFNYTAAAVTYYPSESAKDVRFVYSTSPGEGYIYRLKDYERRFSSKIGTWIGFLILVVPTTLIPYILWSKSSALYPASAGGKKQK</sequence>
<keyword evidence="14" id="KW-1185">Reference proteome</keyword>
<evidence type="ECO:0000256" key="13">
    <source>
        <dbReference type="SAM" id="SignalP"/>
    </source>
</evidence>
<evidence type="ECO:0000256" key="5">
    <source>
        <dbReference type="ARBA" id="ARBA00022692"/>
    </source>
</evidence>
<dbReference type="InterPro" id="IPR008856">
    <property type="entry name" value="TRAP_beta"/>
</dbReference>
<evidence type="ECO:0000256" key="3">
    <source>
        <dbReference type="ARBA" id="ARBA00005610"/>
    </source>
</evidence>
<dbReference type="AlphaFoldDB" id="A0A7E4UQN0"/>
<dbReference type="WBParaSite" id="Pan_g11660.t1">
    <property type="protein sequence ID" value="Pan_g11660.t1"/>
    <property type="gene ID" value="Pan_g11660"/>
</dbReference>
<evidence type="ECO:0000256" key="4">
    <source>
        <dbReference type="ARBA" id="ARBA00021110"/>
    </source>
</evidence>
<evidence type="ECO:0000256" key="11">
    <source>
        <dbReference type="PIRNR" id="PIRNR016400"/>
    </source>
</evidence>
<evidence type="ECO:0000256" key="10">
    <source>
        <dbReference type="ARBA" id="ARBA00023180"/>
    </source>
</evidence>
<evidence type="ECO:0000313" key="15">
    <source>
        <dbReference type="WBParaSite" id="Pan_g11660.t1"/>
    </source>
</evidence>
<dbReference type="Proteomes" id="UP000492821">
    <property type="component" value="Unassembled WGS sequence"/>
</dbReference>
<accession>A0A7E4UQN0</accession>